<evidence type="ECO:0000256" key="6">
    <source>
        <dbReference type="RuleBase" id="RU003983"/>
    </source>
</evidence>
<evidence type="ECO:0000256" key="5">
    <source>
        <dbReference type="ARBA" id="ARBA00023049"/>
    </source>
</evidence>
<evidence type="ECO:0000256" key="3">
    <source>
        <dbReference type="ARBA" id="ARBA00022801"/>
    </source>
</evidence>
<protein>
    <submittedName>
        <fullName evidence="9">Zn-dependent protease</fullName>
    </submittedName>
</protein>
<feature type="domain" description="Peptidase M48" evidence="8">
    <location>
        <begin position="59"/>
        <end position="242"/>
    </location>
</feature>
<dbReference type="GO" id="GO:0016020">
    <property type="term" value="C:membrane"/>
    <property type="evidence" value="ECO:0007669"/>
    <property type="project" value="TreeGrafter"/>
</dbReference>
<evidence type="ECO:0000256" key="1">
    <source>
        <dbReference type="ARBA" id="ARBA00022670"/>
    </source>
</evidence>
<evidence type="ECO:0000256" key="2">
    <source>
        <dbReference type="ARBA" id="ARBA00022723"/>
    </source>
</evidence>
<keyword evidence="4 6" id="KW-0862">Zinc</keyword>
<evidence type="ECO:0000313" key="10">
    <source>
        <dbReference type="Proteomes" id="UP000055702"/>
    </source>
</evidence>
<accession>A0A119CZB6</accession>
<comment type="caution">
    <text evidence="9">The sequence shown here is derived from an EMBL/GenBank/DDBJ whole genome shotgun (WGS) entry which is preliminary data.</text>
</comment>
<feature type="chain" id="PRO_5007161887" evidence="7">
    <location>
        <begin position="21"/>
        <end position="268"/>
    </location>
</feature>
<dbReference type="InterPro" id="IPR001915">
    <property type="entry name" value="Peptidase_M48"/>
</dbReference>
<dbReference type="GO" id="GO:0051603">
    <property type="term" value="P:proteolysis involved in protein catabolic process"/>
    <property type="evidence" value="ECO:0007669"/>
    <property type="project" value="TreeGrafter"/>
</dbReference>
<dbReference type="EMBL" id="LRDC01000029">
    <property type="protein sequence ID" value="KVX01089.1"/>
    <property type="molecule type" value="Genomic_DNA"/>
</dbReference>
<keyword evidence="5 6" id="KW-0482">Metalloprotease</keyword>
<evidence type="ECO:0000259" key="8">
    <source>
        <dbReference type="Pfam" id="PF01435"/>
    </source>
</evidence>
<comment type="cofactor">
    <cofactor evidence="6">
        <name>Zn(2+)</name>
        <dbReference type="ChEBI" id="CHEBI:29105"/>
    </cofactor>
    <text evidence="6">Binds 1 zinc ion per subunit.</text>
</comment>
<comment type="similarity">
    <text evidence="6">Belongs to the peptidase M48 family.</text>
</comment>
<organism evidence="9">
    <name type="scientific">Shewanella frigidimarina</name>
    <dbReference type="NCBI Taxonomy" id="56812"/>
    <lineage>
        <taxon>Bacteria</taxon>
        <taxon>Pseudomonadati</taxon>
        <taxon>Pseudomonadota</taxon>
        <taxon>Gammaproteobacteria</taxon>
        <taxon>Alteromonadales</taxon>
        <taxon>Shewanellaceae</taxon>
        <taxon>Shewanella</taxon>
    </lineage>
</organism>
<evidence type="ECO:0000313" key="9">
    <source>
        <dbReference type="EMBL" id="KVX01089.1"/>
    </source>
</evidence>
<keyword evidence="1 6" id="KW-0645">Protease</keyword>
<dbReference type="PANTHER" id="PTHR22726">
    <property type="entry name" value="METALLOENDOPEPTIDASE OMA1"/>
    <property type="match status" value="1"/>
</dbReference>
<gene>
    <name evidence="9" type="ORF">AWJ07_06445</name>
</gene>
<reference evidence="9 10" key="1">
    <citation type="submission" date="2016-01" db="EMBL/GenBank/DDBJ databases">
        <title>Draft genome of the antarctic isolate Shewanella frigidimarina Ag06-30.</title>
        <authorList>
            <person name="Parmeciano Di Noto G."/>
            <person name="Vazquez S."/>
            <person name="Mac Cormack W."/>
            <person name="Iriarte A."/>
            <person name="Quiroga C."/>
        </authorList>
    </citation>
    <scope>NUCLEOTIDE SEQUENCE [LARGE SCALE GENOMIC DNA]</scope>
    <source>
        <strain evidence="9 10">Ag06-30</strain>
    </source>
</reference>
<name>A0A119CZB6_SHEFR</name>
<dbReference type="PANTHER" id="PTHR22726:SF24">
    <property type="entry name" value="M48 FAMILY METALLOPEPTIDASE"/>
    <property type="match status" value="1"/>
</dbReference>
<feature type="signal peptide" evidence="7">
    <location>
        <begin position="1"/>
        <end position="20"/>
    </location>
</feature>
<keyword evidence="3 6" id="KW-0378">Hydrolase</keyword>
<proteinExistence type="inferred from homology"/>
<evidence type="ECO:0000256" key="4">
    <source>
        <dbReference type="ARBA" id="ARBA00022833"/>
    </source>
</evidence>
<evidence type="ECO:0000256" key="7">
    <source>
        <dbReference type="SAM" id="SignalP"/>
    </source>
</evidence>
<dbReference type="PROSITE" id="PS51257">
    <property type="entry name" value="PROKAR_LIPOPROTEIN"/>
    <property type="match status" value="1"/>
</dbReference>
<dbReference type="GO" id="GO:0046872">
    <property type="term" value="F:metal ion binding"/>
    <property type="evidence" value="ECO:0007669"/>
    <property type="project" value="UniProtKB-KW"/>
</dbReference>
<dbReference type="RefSeq" id="WP_059746485.1">
    <property type="nucleotide sequence ID" value="NZ_LRDC01000029.1"/>
</dbReference>
<dbReference type="Proteomes" id="UP000055702">
    <property type="component" value="Unassembled WGS sequence"/>
</dbReference>
<dbReference type="InterPro" id="IPR051156">
    <property type="entry name" value="Mito/Outer_Membr_Metalloprot"/>
</dbReference>
<dbReference type="GO" id="GO:0004222">
    <property type="term" value="F:metalloendopeptidase activity"/>
    <property type="evidence" value="ECO:0007669"/>
    <property type="project" value="InterPro"/>
</dbReference>
<dbReference type="Pfam" id="PF01435">
    <property type="entry name" value="Peptidase_M48"/>
    <property type="match status" value="1"/>
</dbReference>
<keyword evidence="7" id="KW-0732">Signal</keyword>
<dbReference type="Gene3D" id="3.30.2010.10">
    <property type="entry name" value="Metalloproteases ('zincins'), catalytic domain"/>
    <property type="match status" value="1"/>
</dbReference>
<keyword evidence="2" id="KW-0479">Metal-binding</keyword>
<dbReference type="CDD" id="cd07331">
    <property type="entry name" value="M48C_Oma1_like"/>
    <property type="match status" value="1"/>
</dbReference>
<dbReference type="AlphaFoldDB" id="A0A119CZB6"/>
<sequence length="268" mass="28518">MKPLALTLLVSALLVGCVNSQSPTGRGQTLLFSDTQMQQMGAQSFETMKQSEKISQNQAQTQYVNCVAKRITAVLPDQSQQWDVVLFESDQVNAFALPGGHIGVYTGLLNVATNQDQLATVMGHEVAHVLAQHGNEQVSRAQLTGLGMQAADAALGASGIANKDLYMAGLGLGAKVGIILPFGRSQESEADIVGLELMAKAGFNPAQSVNLWQNMAKAGGAQGPELLSTHPSHSHRIEDLQAAQNQVMPLYTQARKQSLAECKIAQVK</sequence>